<keyword evidence="3 9" id="KW-0132">Cell division</keyword>
<dbReference type="Gene3D" id="1.10.443.10">
    <property type="entry name" value="Intergrase catalytic core"/>
    <property type="match status" value="1"/>
</dbReference>
<dbReference type="Pfam" id="PF02899">
    <property type="entry name" value="Phage_int_SAM_1"/>
    <property type="match status" value="1"/>
</dbReference>
<evidence type="ECO:0000256" key="5">
    <source>
        <dbReference type="ARBA" id="ARBA00022908"/>
    </source>
</evidence>
<dbReference type="InterPro" id="IPR023009">
    <property type="entry name" value="Tyrosine_recombinase_XerC/XerD"/>
</dbReference>
<dbReference type="SUPFAM" id="SSF47823">
    <property type="entry name" value="lambda integrase-like, N-terminal domain"/>
    <property type="match status" value="1"/>
</dbReference>
<dbReference type="InterPro" id="IPR011010">
    <property type="entry name" value="DNA_brk_join_enz"/>
</dbReference>
<gene>
    <name evidence="9 12" type="primary">xerC</name>
    <name evidence="12" type="ORF">Nans01_09370</name>
</gene>
<comment type="caution">
    <text evidence="12">The sequence shown here is derived from an EMBL/GenBank/DDBJ whole genome shotgun (WGS) entry which is preliminary data.</text>
</comment>
<dbReference type="InterPro" id="IPR050090">
    <property type="entry name" value="Tyrosine_recombinase_XerCD"/>
</dbReference>
<dbReference type="GO" id="GO:0007059">
    <property type="term" value="P:chromosome segregation"/>
    <property type="evidence" value="ECO:0007669"/>
    <property type="project" value="UniProtKB-UniRule"/>
</dbReference>
<sequence length="305" mass="32927">MVDSESAPSGEALEVLADFERHLAIELGRSEHTVRAYLADVRGLLEHLSTAGAVLSELDLPTIRGWLGDQHSTGVSRATLARRIASTRVFTAYLCRTGRLADDPGPLLSRPRQQRVLPVVLDERQAVTAMTMADGDDSPAALRRGAVVEVLYGTGVRVAELCGLDLDDLDRERRTVRVLGKGAKERVVPIGHPAVVALERWLGAGRPRWATPESGPALFLGARGARLGTRTARRDVHDQMAVVRGADIGPHGLRHSAATHLLNGGADLRSVQEILGHSSLASTQIYTHVSIERLTSTYNQAHPRA</sequence>
<evidence type="ECO:0000313" key="13">
    <source>
        <dbReference type="Proteomes" id="UP001165092"/>
    </source>
</evidence>
<evidence type="ECO:0000256" key="3">
    <source>
        <dbReference type="ARBA" id="ARBA00022618"/>
    </source>
</evidence>
<feature type="active site" description="O-(3'-phospho-DNA)-tyrosine intermediate" evidence="9">
    <location>
        <position position="286"/>
    </location>
</feature>
<evidence type="ECO:0000259" key="10">
    <source>
        <dbReference type="PROSITE" id="PS51898"/>
    </source>
</evidence>
<dbReference type="SUPFAM" id="SSF56349">
    <property type="entry name" value="DNA breaking-rejoining enzymes"/>
    <property type="match status" value="1"/>
</dbReference>
<evidence type="ECO:0000256" key="6">
    <source>
        <dbReference type="ARBA" id="ARBA00023125"/>
    </source>
</evidence>
<dbReference type="PROSITE" id="PS51898">
    <property type="entry name" value="TYR_RECOMBINASE"/>
    <property type="match status" value="1"/>
</dbReference>
<dbReference type="InterPro" id="IPR013762">
    <property type="entry name" value="Integrase-like_cat_sf"/>
</dbReference>
<evidence type="ECO:0000256" key="4">
    <source>
        <dbReference type="ARBA" id="ARBA00022829"/>
    </source>
</evidence>
<keyword evidence="4 9" id="KW-0159">Chromosome partition</keyword>
<dbReference type="InterPro" id="IPR044068">
    <property type="entry name" value="CB"/>
</dbReference>
<dbReference type="GO" id="GO:0009037">
    <property type="term" value="F:tyrosine-based site-specific recombinase activity"/>
    <property type="evidence" value="ECO:0007669"/>
    <property type="project" value="UniProtKB-UniRule"/>
</dbReference>
<organism evidence="12 13">
    <name type="scientific">Nocardiopsis ansamitocini</name>
    <dbReference type="NCBI Taxonomy" id="1670832"/>
    <lineage>
        <taxon>Bacteria</taxon>
        <taxon>Bacillati</taxon>
        <taxon>Actinomycetota</taxon>
        <taxon>Actinomycetes</taxon>
        <taxon>Streptosporangiales</taxon>
        <taxon>Nocardiopsidaceae</taxon>
        <taxon>Nocardiopsis</taxon>
    </lineage>
</organism>
<comment type="subcellular location">
    <subcellularLocation>
        <location evidence="1 9">Cytoplasm</location>
    </subcellularLocation>
</comment>
<evidence type="ECO:0000259" key="11">
    <source>
        <dbReference type="PROSITE" id="PS51900"/>
    </source>
</evidence>
<feature type="active site" evidence="9">
    <location>
        <position position="157"/>
    </location>
</feature>
<comment type="similarity">
    <text evidence="9">Belongs to the 'phage' integrase family. XerC subfamily.</text>
</comment>
<comment type="subunit">
    <text evidence="9">Forms a cyclic heterotetrameric complex composed of two molecules of XerC and two molecules of XerD.</text>
</comment>
<dbReference type="GO" id="GO:0003677">
    <property type="term" value="F:DNA binding"/>
    <property type="evidence" value="ECO:0007669"/>
    <property type="project" value="UniProtKB-UniRule"/>
</dbReference>
<dbReference type="EMBL" id="BSQG01000001">
    <property type="protein sequence ID" value="GLU46586.1"/>
    <property type="molecule type" value="Genomic_DNA"/>
</dbReference>
<dbReference type="AlphaFoldDB" id="A0A9W6P3P2"/>
<evidence type="ECO:0000256" key="8">
    <source>
        <dbReference type="ARBA" id="ARBA00023306"/>
    </source>
</evidence>
<dbReference type="Gene3D" id="1.10.150.130">
    <property type="match status" value="1"/>
</dbReference>
<keyword evidence="2 9" id="KW-0963">Cytoplasm</keyword>
<dbReference type="InterPro" id="IPR004107">
    <property type="entry name" value="Integrase_SAM-like_N"/>
</dbReference>
<keyword evidence="7 9" id="KW-0233">DNA recombination</keyword>
<feature type="domain" description="Tyr recombinase" evidence="10">
    <location>
        <begin position="116"/>
        <end position="299"/>
    </location>
</feature>
<dbReference type="RefSeq" id="WP_285757427.1">
    <property type="nucleotide sequence ID" value="NZ_BSQG01000001.1"/>
</dbReference>
<feature type="active site" evidence="9">
    <location>
        <position position="254"/>
    </location>
</feature>
<proteinExistence type="inferred from homology"/>
<dbReference type="InterPro" id="IPR010998">
    <property type="entry name" value="Integrase_recombinase_N"/>
</dbReference>
<protein>
    <recommendedName>
        <fullName evidence="9">Tyrosine recombinase XerC</fullName>
    </recommendedName>
</protein>
<dbReference type="GO" id="GO:0006313">
    <property type="term" value="P:DNA transposition"/>
    <property type="evidence" value="ECO:0007669"/>
    <property type="project" value="UniProtKB-UniRule"/>
</dbReference>
<dbReference type="GO" id="GO:0051301">
    <property type="term" value="P:cell division"/>
    <property type="evidence" value="ECO:0007669"/>
    <property type="project" value="UniProtKB-KW"/>
</dbReference>
<evidence type="ECO:0000256" key="2">
    <source>
        <dbReference type="ARBA" id="ARBA00022490"/>
    </source>
</evidence>
<feature type="active site" evidence="9">
    <location>
        <position position="251"/>
    </location>
</feature>
<dbReference type="PANTHER" id="PTHR30349">
    <property type="entry name" value="PHAGE INTEGRASE-RELATED"/>
    <property type="match status" value="1"/>
</dbReference>
<feature type="domain" description="Core-binding (CB)" evidence="11">
    <location>
        <begin position="10"/>
        <end position="95"/>
    </location>
</feature>
<keyword evidence="13" id="KW-1185">Reference proteome</keyword>
<dbReference type="PROSITE" id="PS51900">
    <property type="entry name" value="CB"/>
    <property type="match status" value="1"/>
</dbReference>
<evidence type="ECO:0000256" key="7">
    <source>
        <dbReference type="ARBA" id="ARBA00023172"/>
    </source>
</evidence>
<evidence type="ECO:0000256" key="1">
    <source>
        <dbReference type="ARBA" id="ARBA00004496"/>
    </source>
</evidence>
<keyword evidence="6 9" id="KW-0238">DNA-binding</keyword>
<comment type="function">
    <text evidence="9">Site-specific tyrosine recombinase, which acts by catalyzing the cutting and rejoining of the recombining DNA molecules. The XerC-XerD complex is essential to convert dimers of the bacterial chromosome into monomers to permit their segregation at cell division. It also contributes to the segregational stability of plasmids.</text>
</comment>
<evidence type="ECO:0000313" key="12">
    <source>
        <dbReference type="EMBL" id="GLU46586.1"/>
    </source>
</evidence>
<dbReference type="HAMAP" id="MF_01808">
    <property type="entry name" value="Recomb_XerC_XerD"/>
    <property type="match status" value="1"/>
</dbReference>
<feature type="active site" evidence="9">
    <location>
        <position position="277"/>
    </location>
</feature>
<name>A0A9W6P3P2_9ACTN</name>
<feature type="active site" evidence="9">
    <location>
        <position position="181"/>
    </location>
</feature>
<evidence type="ECO:0000256" key="9">
    <source>
        <dbReference type="HAMAP-Rule" id="MF_01808"/>
    </source>
</evidence>
<reference evidence="12" key="1">
    <citation type="submission" date="2023-02" db="EMBL/GenBank/DDBJ databases">
        <title>Nocardiopsis ansamitocini NBRC 112285.</title>
        <authorList>
            <person name="Ichikawa N."/>
            <person name="Sato H."/>
            <person name="Tonouchi N."/>
        </authorList>
    </citation>
    <scope>NUCLEOTIDE SEQUENCE</scope>
    <source>
        <strain evidence="12">NBRC 112285</strain>
    </source>
</reference>
<dbReference type="Proteomes" id="UP001165092">
    <property type="component" value="Unassembled WGS sequence"/>
</dbReference>
<dbReference type="PANTHER" id="PTHR30349:SF77">
    <property type="entry name" value="TYROSINE RECOMBINASE XERC"/>
    <property type="match status" value="1"/>
</dbReference>
<keyword evidence="5 9" id="KW-0229">DNA integration</keyword>
<accession>A0A9W6P3P2</accession>
<dbReference type="InterPro" id="IPR002104">
    <property type="entry name" value="Integrase_catalytic"/>
</dbReference>
<dbReference type="Pfam" id="PF00589">
    <property type="entry name" value="Phage_integrase"/>
    <property type="match status" value="1"/>
</dbReference>
<keyword evidence="8 9" id="KW-0131">Cell cycle</keyword>
<dbReference type="GO" id="GO:0005737">
    <property type="term" value="C:cytoplasm"/>
    <property type="evidence" value="ECO:0007669"/>
    <property type="project" value="UniProtKB-SubCell"/>
</dbReference>